<organism evidence="1 2">
    <name type="scientific">Arcicella rosea</name>
    <dbReference type="NCBI Taxonomy" id="502909"/>
    <lineage>
        <taxon>Bacteria</taxon>
        <taxon>Pseudomonadati</taxon>
        <taxon>Bacteroidota</taxon>
        <taxon>Cytophagia</taxon>
        <taxon>Cytophagales</taxon>
        <taxon>Flectobacillaceae</taxon>
        <taxon>Arcicella</taxon>
    </lineage>
</organism>
<proteinExistence type="predicted"/>
<dbReference type="RefSeq" id="WP_184134585.1">
    <property type="nucleotide sequence ID" value="NZ_JACHKT010000017.1"/>
</dbReference>
<name>A0A841ETA5_9BACT</name>
<keyword evidence="2" id="KW-1185">Reference proteome</keyword>
<dbReference type="Proteomes" id="UP000524404">
    <property type="component" value="Unassembled WGS sequence"/>
</dbReference>
<evidence type="ECO:0000313" key="2">
    <source>
        <dbReference type="Proteomes" id="UP000524404"/>
    </source>
</evidence>
<dbReference type="EMBL" id="JACHKT010000017">
    <property type="protein sequence ID" value="MBB6003898.1"/>
    <property type="molecule type" value="Genomic_DNA"/>
</dbReference>
<evidence type="ECO:0000313" key="1">
    <source>
        <dbReference type="EMBL" id="MBB6003898.1"/>
    </source>
</evidence>
<comment type="caution">
    <text evidence="1">The sequence shown here is derived from an EMBL/GenBank/DDBJ whole genome shotgun (WGS) entry which is preliminary data.</text>
</comment>
<gene>
    <name evidence="1" type="ORF">HNP25_002557</name>
</gene>
<protein>
    <submittedName>
        <fullName evidence="1">Uncharacterized protein</fullName>
    </submittedName>
</protein>
<sequence length="99" mass="11251">MAKYIKKPVVVEAITFEEFVQFGKDNGGNIVNGMPWHFTYKGLAVTHSNDECYLIPIVGVGFYEFTPSDVLITDRFGSTNPMKKDFFESLYQEVVDTIN</sequence>
<reference evidence="1 2" key="1">
    <citation type="submission" date="2020-08" db="EMBL/GenBank/DDBJ databases">
        <title>Functional genomics of gut bacteria from endangered species of beetles.</title>
        <authorList>
            <person name="Carlos-Shanley C."/>
        </authorList>
    </citation>
    <scope>NUCLEOTIDE SEQUENCE [LARGE SCALE GENOMIC DNA]</scope>
    <source>
        <strain evidence="1 2">S00070</strain>
    </source>
</reference>
<accession>A0A841ETA5</accession>
<dbReference type="AlphaFoldDB" id="A0A841ETA5"/>